<feature type="compositionally biased region" description="Low complexity" evidence="1">
    <location>
        <begin position="61"/>
        <end position="100"/>
    </location>
</feature>
<feature type="region of interest" description="Disordered" evidence="1">
    <location>
        <begin position="60"/>
        <end position="100"/>
    </location>
</feature>
<name>A0A1G8JWJ3_9RHOB</name>
<proteinExistence type="predicted"/>
<gene>
    <name evidence="3" type="ORF">SAMN04487993_1003272</name>
</gene>
<dbReference type="RefSeq" id="WP_089844567.1">
    <property type="nucleotide sequence ID" value="NZ_FNEJ01000003.1"/>
</dbReference>
<evidence type="ECO:0000313" key="3">
    <source>
        <dbReference type="EMBL" id="SDI34950.1"/>
    </source>
</evidence>
<keyword evidence="2" id="KW-0812">Transmembrane</keyword>
<keyword evidence="4" id="KW-1185">Reference proteome</keyword>
<dbReference type="AlphaFoldDB" id="A0A1G8JWJ3"/>
<dbReference type="Proteomes" id="UP000199093">
    <property type="component" value="Unassembled WGS sequence"/>
</dbReference>
<keyword evidence="2" id="KW-0472">Membrane</keyword>
<organism evidence="3 4">
    <name type="scientific">Salipiger marinus</name>
    <dbReference type="NCBI Taxonomy" id="555512"/>
    <lineage>
        <taxon>Bacteria</taxon>
        <taxon>Pseudomonadati</taxon>
        <taxon>Pseudomonadota</taxon>
        <taxon>Alphaproteobacteria</taxon>
        <taxon>Rhodobacterales</taxon>
        <taxon>Roseobacteraceae</taxon>
        <taxon>Salipiger</taxon>
    </lineage>
</organism>
<reference evidence="4" key="1">
    <citation type="submission" date="2016-10" db="EMBL/GenBank/DDBJ databases">
        <authorList>
            <person name="Varghese N."/>
            <person name="Submissions S."/>
        </authorList>
    </citation>
    <scope>NUCLEOTIDE SEQUENCE [LARGE SCALE GENOMIC DNA]</scope>
    <source>
        <strain evidence="4">DSM 26424</strain>
    </source>
</reference>
<evidence type="ECO:0000256" key="1">
    <source>
        <dbReference type="SAM" id="MobiDB-lite"/>
    </source>
</evidence>
<keyword evidence="2" id="KW-1133">Transmembrane helix</keyword>
<feature type="region of interest" description="Disordered" evidence="1">
    <location>
        <begin position="1"/>
        <end position="31"/>
    </location>
</feature>
<protein>
    <submittedName>
        <fullName evidence="3">Uncharacterized protein</fullName>
    </submittedName>
</protein>
<sequence>MAYQNTDPNSTNPYGSDLRADPQMRAAAGGRSRGSIAGILVVVLLILGLIVGIGVLGGGDDATTPAPATTTGTAPEAAPAAPMTEGNAAPAPAAPTAPAD</sequence>
<feature type="transmembrane region" description="Helical" evidence="2">
    <location>
        <begin position="34"/>
        <end position="56"/>
    </location>
</feature>
<dbReference type="EMBL" id="FNEJ01000003">
    <property type="protein sequence ID" value="SDI34950.1"/>
    <property type="molecule type" value="Genomic_DNA"/>
</dbReference>
<evidence type="ECO:0000256" key="2">
    <source>
        <dbReference type="SAM" id="Phobius"/>
    </source>
</evidence>
<accession>A0A1G8JWJ3</accession>
<evidence type="ECO:0000313" key="4">
    <source>
        <dbReference type="Proteomes" id="UP000199093"/>
    </source>
</evidence>
<feature type="compositionally biased region" description="Polar residues" evidence="1">
    <location>
        <begin position="1"/>
        <end position="14"/>
    </location>
</feature>